<reference evidence="2" key="1">
    <citation type="submission" date="2022-08" db="EMBL/GenBank/DDBJ databases">
        <title>Complete Genome Sequences of 2 Bosea sp. soil isolates.</title>
        <authorList>
            <person name="Alvarez Arevalo M."/>
            <person name="Sterndorff E.B."/>
            <person name="Faurdal D."/>
            <person name="Joergensen T.S."/>
            <person name="Weber T."/>
        </authorList>
    </citation>
    <scope>NUCLEOTIDE SEQUENCE</scope>
    <source>
        <strain evidence="2">NBC_00436</strain>
    </source>
</reference>
<organism evidence="2">
    <name type="scientific">Bosea sp. NBC_00436</name>
    <dbReference type="NCBI Taxonomy" id="2969620"/>
    <lineage>
        <taxon>Bacteria</taxon>
        <taxon>Pseudomonadati</taxon>
        <taxon>Pseudomonadota</taxon>
        <taxon>Alphaproteobacteria</taxon>
        <taxon>Hyphomicrobiales</taxon>
        <taxon>Boseaceae</taxon>
        <taxon>Bosea</taxon>
    </lineage>
</organism>
<proteinExistence type="predicted"/>
<dbReference type="PROSITE" id="PS51819">
    <property type="entry name" value="VOC"/>
    <property type="match status" value="1"/>
</dbReference>
<accession>A0A9E8CTP6</accession>
<dbReference type="InterPro" id="IPR004360">
    <property type="entry name" value="Glyas_Fos-R_dOase_dom"/>
</dbReference>
<name>A0A9E8CTP6_9HYPH</name>
<sequence length="118" mass="12594">MMVKRIVANMLTAEPGLAKPFYGDIFGMHPVMDHGWVQTYAAGGGPAGPQLSFASEGGSGTPVPDLSIEVDDLDAILRKVKAAGLAIAYGPADEPWGVRRFFLRDPFGRLVNVLSHRG</sequence>
<dbReference type="AlphaFoldDB" id="A0A9E8CTP6"/>
<dbReference type="EMBL" id="CP102774">
    <property type="protein sequence ID" value="UZF89186.1"/>
    <property type="molecule type" value="Genomic_DNA"/>
</dbReference>
<dbReference type="SUPFAM" id="SSF54593">
    <property type="entry name" value="Glyoxalase/Bleomycin resistance protein/Dihydroxybiphenyl dioxygenase"/>
    <property type="match status" value="1"/>
</dbReference>
<evidence type="ECO:0000313" key="2">
    <source>
        <dbReference type="EMBL" id="UZF89186.1"/>
    </source>
</evidence>
<dbReference type="InterPro" id="IPR037523">
    <property type="entry name" value="VOC_core"/>
</dbReference>
<evidence type="ECO:0000259" key="1">
    <source>
        <dbReference type="PROSITE" id="PS51819"/>
    </source>
</evidence>
<dbReference type="Gene3D" id="3.10.180.10">
    <property type="entry name" value="2,3-Dihydroxybiphenyl 1,2-Dioxygenase, domain 1"/>
    <property type="match status" value="1"/>
</dbReference>
<dbReference type="InterPro" id="IPR029068">
    <property type="entry name" value="Glyas_Bleomycin-R_OHBP_Dase"/>
</dbReference>
<protein>
    <submittedName>
        <fullName evidence="2">VOC family protein</fullName>
    </submittedName>
</protein>
<feature type="domain" description="VOC" evidence="1">
    <location>
        <begin position="2"/>
        <end position="116"/>
    </location>
</feature>
<gene>
    <name evidence="2" type="ORF">NWE54_10550</name>
</gene>
<dbReference type="Pfam" id="PF00903">
    <property type="entry name" value="Glyoxalase"/>
    <property type="match status" value="1"/>
</dbReference>